<name>A0A0A8YCH9_ARUDO</name>
<evidence type="ECO:0000313" key="1">
    <source>
        <dbReference type="EMBL" id="JAD23195.1"/>
    </source>
</evidence>
<protein>
    <submittedName>
        <fullName evidence="1">Uncharacterized protein</fullName>
    </submittedName>
</protein>
<organism evidence="1">
    <name type="scientific">Arundo donax</name>
    <name type="common">Giant reed</name>
    <name type="synonym">Donax arundinaceus</name>
    <dbReference type="NCBI Taxonomy" id="35708"/>
    <lineage>
        <taxon>Eukaryota</taxon>
        <taxon>Viridiplantae</taxon>
        <taxon>Streptophyta</taxon>
        <taxon>Embryophyta</taxon>
        <taxon>Tracheophyta</taxon>
        <taxon>Spermatophyta</taxon>
        <taxon>Magnoliopsida</taxon>
        <taxon>Liliopsida</taxon>
        <taxon>Poales</taxon>
        <taxon>Poaceae</taxon>
        <taxon>PACMAD clade</taxon>
        <taxon>Arundinoideae</taxon>
        <taxon>Arundineae</taxon>
        <taxon>Arundo</taxon>
    </lineage>
</organism>
<reference evidence="1" key="2">
    <citation type="journal article" date="2015" name="Data Brief">
        <title>Shoot transcriptome of the giant reed, Arundo donax.</title>
        <authorList>
            <person name="Barrero R.A."/>
            <person name="Guerrero F.D."/>
            <person name="Moolhuijzen P."/>
            <person name="Goolsby J.A."/>
            <person name="Tidwell J."/>
            <person name="Bellgard S.E."/>
            <person name="Bellgard M.I."/>
        </authorList>
    </citation>
    <scope>NUCLEOTIDE SEQUENCE</scope>
    <source>
        <tissue evidence="1">Shoot tissue taken approximately 20 cm above the soil surface</tissue>
    </source>
</reference>
<reference evidence="1" key="1">
    <citation type="submission" date="2014-09" db="EMBL/GenBank/DDBJ databases">
        <authorList>
            <person name="Magalhaes I.L.F."/>
            <person name="Oliveira U."/>
            <person name="Santos F.R."/>
            <person name="Vidigal T.H.D.A."/>
            <person name="Brescovit A.D."/>
            <person name="Santos A.J."/>
        </authorList>
    </citation>
    <scope>NUCLEOTIDE SEQUENCE</scope>
    <source>
        <tissue evidence="1">Shoot tissue taken approximately 20 cm above the soil surface</tissue>
    </source>
</reference>
<dbReference type="AlphaFoldDB" id="A0A0A8YCH9"/>
<accession>A0A0A8YCH9</accession>
<sequence>MIYYALALVGDRRSVCHFTQPSDHIRLLHPSSKMLFQPNLKF</sequence>
<proteinExistence type="predicted"/>
<dbReference type="EMBL" id="GBRH01274700">
    <property type="protein sequence ID" value="JAD23195.1"/>
    <property type="molecule type" value="Transcribed_RNA"/>
</dbReference>